<dbReference type="EMBL" id="AP004854">
    <property type="protein sequence ID" value="BAD15806.1"/>
    <property type="molecule type" value="Genomic_DNA"/>
</dbReference>
<keyword evidence="1" id="KW-0808">Transferase</keyword>
<dbReference type="Proteomes" id="UP000000763">
    <property type="component" value="Chromosome 2"/>
</dbReference>
<accession>Q6Z7H7</accession>
<keyword evidence="1" id="KW-0032">Aminotransferase</keyword>
<evidence type="ECO:0000313" key="2">
    <source>
        <dbReference type="Proteomes" id="UP000000763"/>
    </source>
</evidence>
<dbReference type="AlphaFoldDB" id="Q6Z7H7"/>
<gene>
    <name evidence="1" type="primary">OJ1521_G01.32</name>
</gene>
<sequence>MAIVHVAEIPEGSSFDSHLPELHMLFPWADGLKGYKSWYKRMVAAKRSHWEEVGIAQCLALSIANLKKDEPLLSAIGYFWSDTLNAFILRQGPMAPTLLDVKMLIGLDILSSINPFDVDIKCSYQLNTKKKNNGCPGEKGKSSSWPIPPRGSLLDLWLTIHTNTVANRPSLLESAFPTYDSIDDQSDSQPCKSYGEAALVYPGVKPSIEGFKTWFDIFYNNDAADVLFAYDAYTEFDLPMDLDLSKLNDEEDLLLRGNYLAAISPCVLPTDVSQGRKSFSYEFYHPTSAARQLGLGQLPINLPLLKVVDSRCEVSSVDTMKKLLECKFPVSADIGDFTLYQFKHILKPLAPKHSLSDRPICYAQVLKHSRGTTKILPSPIISSAPSIETFMKTPTGVLATDRLDFGKHKDPSSGITGSSPKRAKADGFAGISAEALVDNIPPSLSLSPPTRVHYAIRKVKASSLIDLSASAAQELSPSARAAPSVEAVTEEIASTSSKAKAKLLPHF</sequence>
<name>Q6Z7H7_ORYSJ</name>
<evidence type="ECO:0000313" key="1">
    <source>
        <dbReference type="EMBL" id="BAD15806.1"/>
    </source>
</evidence>
<reference evidence="2" key="2">
    <citation type="journal article" date="2008" name="Nucleic Acids Res.">
        <title>The rice annotation project database (RAP-DB): 2008 update.</title>
        <authorList>
            <consortium name="The rice annotation project (RAP)"/>
        </authorList>
    </citation>
    <scope>GENOME REANNOTATION</scope>
    <source>
        <strain evidence="2">cv. Nipponbare</strain>
    </source>
</reference>
<proteinExistence type="predicted"/>
<reference evidence="2" key="1">
    <citation type="journal article" date="2005" name="Nature">
        <title>The map-based sequence of the rice genome.</title>
        <authorList>
            <consortium name="International rice genome sequencing project (IRGSP)"/>
            <person name="Matsumoto T."/>
            <person name="Wu J."/>
            <person name="Kanamori H."/>
            <person name="Katayose Y."/>
            <person name="Fujisawa M."/>
            <person name="Namiki N."/>
            <person name="Mizuno H."/>
            <person name="Yamamoto K."/>
            <person name="Antonio B.A."/>
            <person name="Baba T."/>
            <person name="Sakata K."/>
            <person name="Nagamura Y."/>
            <person name="Aoki H."/>
            <person name="Arikawa K."/>
            <person name="Arita K."/>
            <person name="Bito T."/>
            <person name="Chiden Y."/>
            <person name="Fujitsuka N."/>
            <person name="Fukunaka R."/>
            <person name="Hamada M."/>
            <person name="Harada C."/>
            <person name="Hayashi A."/>
            <person name="Hijishita S."/>
            <person name="Honda M."/>
            <person name="Hosokawa S."/>
            <person name="Ichikawa Y."/>
            <person name="Idonuma A."/>
            <person name="Iijima M."/>
            <person name="Ikeda M."/>
            <person name="Ikeno M."/>
            <person name="Ito K."/>
            <person name="Ito S."/>
            <person name="Ito T."/>
            <person name="Ito Y."/>
            <person name="Ito Y."/>
            <person name="Iwabuchi A."/>
            <person name="Kamiya K."/>
            <person name="Karasawa W."/>
            <person name="Kurita K."/>
            <person name="Katagiri S."/>
            <person name="Kikuta A."/>
            <person name="Kobayashi H."/>
            <person name="Kobayashi N."/>
            <person name="Machita K."/>
            <person name="Maehara T."/>
            <person name="Masukawa M."/>
            <person name="Mizubayashi T."/>
            <person name="Mukai Y."/>
            <person name="Nagasaki H."/>
            <person name="Nagata Y."/>
            <person name="Naito S."/>
            <person name="Nakashima M."/>
            <person name="Nakama Y."/>
            <person name="Nakamichi Y."/>
            <person name="Nakamura M."/>
            <person name="Meguro A."/>
            <person name="Negishi M."/>
            <person name="Ohta I."/>
            <person name="Ohta T."/>
            <person name="Okamoto M."/>
            <person name="Ono N."/>
            <person name="Saji S."/>
            <person name="Sakaguchi M."/>
            <person name="Sakai K."/>
            <person name="Shibata M."/>
            <person name="Shimokawa T."/>
            <person name="Song J."/>
            <person name="Takazaki Y."/>
            <person name="Terasawa K."/>
            <person name="Tsugane M."/>
            <person name="Tsuji K."/>
            <person name="Ueda S."/>
            <person name="Waki K."/>
            <person name="Yamagata H."/>
            <person name="Yamamoto M."/>
            <person name="Yamamoto S."/>
            <person name="Yamane H."/>
            <person name="Yoshiki S."/>
            <person name="Yoshihara R."/>
            <person name="Yukawa K."/>
            <person name="Zhong H."/>
            <person name="Yano M."/>
            <person name="Yuan Q."/>
            <person name="Ouyang S."/>
            <person name="Liu J."/>
            <person name="Jones K.M."/>
            <person name="Gansberger K."/>
            <person name="Moffat K."/>
            <person name="Hill J."/>
            <person name="Bera J."/>
            <person name="Fadrosh D."/>
            <person name="Jin S."/>
            <person name="Johri S."/>
            <person name="Kim M."/>
            <person name="Overton L."/>
            <person name="Reardon M."/>
            <person name="Tsitrin T."/>
            <person name="Vuong H."/>
            <person name="Weaver B."/>
            <person name="Ciecko A."/>
            <person name="Tallon L."/>
            <person name="Jackson J."/>
            <person name="Pai G."/>
            <person name="Aken S.V."/>
            <person name="Utterback T."/>
            <person name="Reidmuller S."/>
            <person name="Feldblyum T."/>
            <person name="Hsiao J."/>
            <person name="Zismann V."/>
            <person name="Iobst S."/>
            <person name="de Vazeille A.R."/>
            <person name="Buell C.R."/>
            <person name="Ying K."/>
            <person name="Li Y."/>
            <person name="Lu T."/>
            <person name="Huang Y."/>
            <person name="Zhao Q."/>
            <person name="Feng Q."/>
            <person name="Zhang L."/>
            <person name="Zhu J."/>
            <person name="Weng Q."/>
            <person name="Mu J."/>
            <person name="Lu Y."/>
            <person name="Fan D."/>
            <person name="Liu Y."/>
            <person name="Guan J."/>
            <person name="Zhang Y."/>
            <person name="Yu S."/>
            <person name="Liu X."/>
            <person name="Zhang Y."/>
            <person name="Hong G."/>
            <person name="Han B."/>
            <person name="Choisne N."/>
            <person name="Demange N."/>
            <person name="Orjeda G."/>
            <person name="Samain S."/>
            <person name="Cattolico L."/>
            <person name="Pelletier E."/>
            <person name="Couloux A."/>
            <person name="Segurens B."/>
            <person name="Wincker P."/>
            <person name="D'Hont A."/>
            <person name="Scarpelli C."/>
            <person name="Weissenbach J."/>
            <person name="Salanoubat M."/>
            <person name="Quetier F."/>
            <person name="Yu Y."/>
            <person name="Kim H.R."/>
            <person name="Rambo T."/>
            <person name="Currie J."/>
            <person name="Collura K."/>
            <person name="Luo M."/>
            <person name="Yang T."/>
            <person name="Ammiraju J.S.S."/>
            <person name="Engler F."/>
            <person name="Soderlund C."/>
            <person name="Wing R.A."/>
            <person name="Palmer L.E."/>
            <person name="de la Bastide M."/>
            <person name="Spiegel L."/>
            <person name="Nascimento L."/>
            <person name="Zutavern T."/>
            <person name="O'Shaughnessy A."/>
            <person name="Dike S."/>
            <person name="Dedhia N."/>
            <person name="Preston R."/>
            <person name="Balija V."/>
            <person name="McCombie W.R."/>
            <person name="Chow T."/>
            <person name="Chen H."/>
            <person name="Chung M."/>
            <person name="Chen C."/>
            <person name="Shaw J."/>
            <person name="Wu H."/>
            <person name="Hsiao K."/>
            <person name="Chao Y."/>
            <person name="Chu M."/>
            <person name="Cheng C."/>
            <person name="Hour A."/>
            <person name="Lee P."/>
            <person name="Lin S."/>
            <person name="Lin Y."/>
            <person name="Liou J."/>
            <person name="Liu S."/>
            <person name="Hsing Y."/>
            <person name="Raghuvanshi S."/>
            <person name="Mohanty A."/>
            <person name="Bharti A.K."/>
            <person name="Gaur A."/>
            <person name="Gupta V."/>
            <person name="Kumar D."/>
            <person name="Ravi V."/>
            <person name="Vij S."/>
            <person name="Kapur A."/>
            <person name="Khurana P."/>
            <person name="Khurana P."/>
            <person name="Khurana J.P."/>
            <person name="Tyagi A.K."/>
            <person name="Gaikwad K."/>
            <person name="Singh A."/>
            <person name="Dalal V."/>
            <person name="Srivastava S."/>
            <person name="Dixit A."/>
            <person name="Pal A.K."/>
            <person name="Ghazi I.A."/>
            <person name="Yadav M."/>
            <person name="Pandit A."/>
            <person name="Bhargava A."/>
            <person name="Sureshbabu K."/>
            <person name="Batra K."/>
            <person name="Sharma T.R."/>
            <person name="Mohapatra T."/>
            <person name="Singh N.K."/>
            <person name="Messing J."/>
            <person name="Nelson A.B."/>
            <person name="Fuks G."/>
            <person name="Kavchok S."/>
            <person name="Keizer G."/>
            <person name="Linton E."/>
            <person name="Llaca V."/>
            <person name="Song R."/>
            <person name="Tanyolac B."/>
            <person name="Young S."/>
            <person name="Ho-Il K."/>
            <person name="Hahn J.H."/>
            <person name="Sangsakoo G."/>
            <person name="Vanavichit A."/>
            <person name="de Mattos Luiz.A.T."/>
            <person name="Zimmer P.D."/>
            <person name="Malone G."/>
            <person name="Dellagostin O."/>
            <person name="de Oliveira A.C."/>
            <person name="Bevan M."/>
            <person name="Bancroft I."/>
            <person name="Minx P."/>
            <person name="Cordum H."/>
            <person name="Wilson R."/>
            <person name="Cheng Z."/>
            <person name="Jin W."/>
            <person name="Jiang J."/>
            <person name="Leong S.A."/>
            <person name="Iwama H."/>
            <person name="Gojobori T."/>
            <person name="Itoh T."/>
            <person name="Niimura Y."/>
            <person name="Fujii Y."/>
            <person name="Habara T."/>
            <person name="Sakai H."/>
            <person name="Sato Y."/>
            <person name="Wilson G."/>
            <person name="Kumar K."/>
            <person name="McCouch S."/>
            <person name="Juretic N."/>
            <person name="Hoen D."/>
            <person name="Wright S."/>
            <person name="Bruskiewich R."/>
            <person name="Bureau T."/>
            <person name="Miyao A."/>
            <person name="Hirochika H."/>
            <person name="Nishikawa T."/>
            <person name="Kadowaki K."/>
            <person name="Sugiura M."/>
            <person name="Burr B."/>
            <person name="Sasaki T."/>
        </authorList>
    </citation>
    <scope>NUCLEOTIDE SEQUENCE [LARGE SCALE GENOMIC DNA]</scope>
    <source>
        <strain evidence="2">cv. Nipponbare</strain>
    </source>
</reference>
<protein>
    <submittedName>
        <fullName evidence="1">Aminotransferase-like</fullName>
    </submittedName>
</protein>
<organism evidence="1 2">
    <name type="scientific">Oryza sativa subsp. japonica</name>
    <name type="common">Rice</name>
    <dbReference type="NCBI Taxonomy" id="39947"/>
    <lineage>
        <taxon>Eukaryota</taxon>
        <taxon>Viridiplantae</taxon>
        <taxon>Streptophyta</taxon>
        <taxon>Embryophyta</taxon>
        <taxon>Tracheophyta</taxon>
        <taxon>Spermatophyta</taxon>
        <taxon>Magnoliopsida</taxon>
        <taxon>Liliopsida</taxon>
        <taxon>Poales</taxon>
        <taxon>Poaceae</taxon>
        <taxon>BOP clade</taxon>
        <taxon>Oryzoideae</taxon>
        <taxon>Oryzeae</taxon>
        <taxon>Oryzinae</taxon>
        <taxon>Oryza</taxon>
        <taxon>Oryza sativa</taxon>
    </lineage>
</organism>
<dbReference type="GO" id="GO:0008483">
    <property type="term" value="F:transaminase activity"/>
    <property type="evidence" value="ECO:0007669"/>
    <property type="project" value="UniProtKB-KW"/>
</dbReference>